<evidence type="ECO:0000259" key="4">
    <source>
        <dbReference type="Pfam" id="PF13407"/>
    </source>
</evidence>
<dbReference type="InterPro" id="IPR025997">
    <property type="entry name" value="SBP_2_dom"/>
</dbReference>
<dbReference type="Proteomes" id="UP000050346">
    <property type="component" value="Unassembled WGS sequence"/>
</dbReference>
<evidence type="ECO:0000256" key="2">
    <source>
        <dbReference type="ARBA" id="ARBA00007639"/>
    </source>
</evidence>
<reference evidence="5 6" key="1">
    <citation type="submission" date="2015-09" db="EMBL/GenBank/DDBJ databases">
        <title>Genome announcement of multiple Pseudomonas syringae strains.</title>
        <authorList>
            <person name="Thakur S."/>
            <person name="Wang P.W."/>
            <person name="Gong Y."/>
            <person name="Weir B.S."/>
            <person name="Guttman D.S."/>
        </authorList>
    </citation>
    <scope>NUCLEOTIDE SEQUENCE [LARGE SCALE GENOMIC DNA]</scope>
    <source>
        <strain evidence="5 6">ICMP9150</strain>
    </source>
</reference>
<comment type="subcellular location">
    <subcellularLocation>
        <location evidence="1">Cell envelope</location>
    </subcellularLocation>
</comment>
<dbReference type="PANTHER" id="PTHR46847">
    <property type="entry name" value="D-ALLOSE-BINDING PERIPLASMIC PROTEIN-RELATED"/>
    <property type="match status" value="1"/>
</dbReference>
<dbReference type="GO" id="GO:0030313">
    <property type="term" value="C:cell envelope"/>
    <property type="evidence" value="ECO:0007669"/>
    <property type="project" value="UniProtKB-SubCell"/>
</dbReference>
<evidence type="ECO:0000256" key="1">
    <source>
        <dbReference type="ARBA" id="ARBA00004196"/>
    </source>
</evidence>
<name>A0A0P9PT13_PSEA0</name>
<dbReference type="EMBL" id="LJQG01000270">
    <property type="protein sequence ID" value="KPX14691.1"/>
    <property type="molecule type" value="Genomic_DNA"/>
</dbReference>
<dbReference type="AlphaFoldDB" id="A0A0P9PT13"/>
<dbReference type="GO" id="GO:0055085">
    <property type="term" value="P:transmembrane transport"/>
    <property type="evidence" value="ECO:0007669"/>
    <property type="project" value="UniProtKB-ARBA"/>
</dbReference>
<dbReference type="SUPFAM" id="SSF53822">
    <property type="entry name" value="Periplasmic binding protein-like I"/>
    <property type="match status" value="1"/>
</dbReference>
<keyword evidence="3" id="KW-0732">Signal</keyword>
<gene>
    <name evidence="5" type="ORF">ALO71_04927</name>
</gene>
<evidence type="ECO:0000256" key="3">
    <source>
        <dbReference type="ARBA" id="ARBA00022729"/>
    </source>
</evidence>
<evidence type="ECO:0000313" key="5">
    <source>
        <dbReference type="EMBL" id="KPX14691.1"/>
    </source>
</evidence>
<proteinExistence type="inferred from homology"/>
<accession>A0A0P9PT13</accession>
<comment type="caution">
    <text evidence="5">The sequence shown here is derived from an EMBL/GenBank/DDBJ whole genome shotgun (WGS) entry which is preliminary data.</text>
</comment>
<sequence>MRDACFRCRPVAGGNGRGGGHDSRHEYPDRSCHRAAKRNGAGNQSHGHAHQRFCPAGRRRCRTVCEQQSGPVENGQGSARAAPSFQRLMPGSQNMKQWLSISLSASLLVAGLAQAATPLIGVGMAKYNDNFQTILRHGVEKQVALLDAHIFMENGQDDVELQMRQFRNLVNSKVDAIVVAMVNGKSAAEMMRLANEAKVPLVFVNRNPEPAKWPALTAFVGSDELESGTLQMEELARRAGYKGNVVILVGDPSNKSSVMRTEDVEKVVAKYPNMKVVQKKIGNWERSQAATIVIDWVKQGVDFSIVAANNDEMAIGAIMGLEKAGKNARDYLVGGIDGTPDGLKLMAEGKMAVSVFQDAVGQANGAVDAALSMARDETLASPVIWVPFKLITPENRQQFE</sequence>
<comment type="similarity">
    <text evidence="2">Belongs to the bacterial solute-binding protein 2 family.</text>
</comment>
<protein>
    <submittedName>
        <fullName evidence="5">Periplasmic substrate-binding protein</fullName>
    </submittedName>
</protein>
<feature type="domain" description="Periplasmic binding protein" evidence="4">
    <location>
        <begin position="120"/>
        <end position="376"/>
    </location>
</feature>
<dbReference type="PANTHER" id="PTHR46847:SF1">
    <property type="entry name" value="D-ALLOSE-BINDING PERIPLASMIC PROTEIN-RELATED"/>
    <property type="match status" value="1"/>
</dbReference>
<dbReference type="Pfam" id="PF13407">
    <property type="entry name" value="Peripla_BP_4"/>
    <property type="match status" value="1"/>
</dbReference>
<evidence type="ECO:0000313" key="6">
    <source>
        <dbReference type="Proteomes" id="UP000050346"/>
    </source>
</evidence>
<dbReference type="Gene3D" id="3.40.50.2300">
    <property type="match status" value="2"/>
</dbReference>
<dbReference type="PATRIC" id="fig|235272.12.peg.4252"/>
<organism evidence="5 6">
    <name type="scientific">Pseudomonas amygdali pv. dendropanacis</name>
    <dbReference type="NCBI Taxonomy" id="235272"/>
    <lineage>
        <taxon>Bacteria</taxon>
        <taxon>Pseudomonadati</taxon>
        <taxon>Pseudomonadota</taxon>
        <taxon>Gammaproteobacteria</taxon>
        <taxon>Pseudomonadales</taxon>
        <taxon>Pseudomonadaceae</taxon>
        <taxon>Pseudomonas</taxon>
        <taxon>Pseudomonas amygdali</taxon>
    </lineage>
</organism>
<dbReference type="GO" id="GO:0030246">
    <property type="term" value="F:carbohydrate binding"/>
    <property type="evidence" value="ECO:0007669"/>
    <property type="project" value="UniProtKB-ARBA"/>
</dbReference>
<dbReference type="InterPro" id="IPR028082">
    <property type="entry name" value="Peripla_BP_I"/>
</dbReference>